<dbReference type="RefSeq" id="WP_060655196.1">
    <property type="nucleotide sequence ID" value="NZ_AZXY01000027.1"/>
</dbReference>
<protein>
    <submittedName>
        <fullName evidence="1">Uncharacterized protein</fullName>
    </submittedName>
</protein>
<proteinExistence type="predicted"/>
<comment type="caution">
    <text evidence="1">The sequence shown here is derived from an EMBL/GenBank/DDBJ whole genome shotgun (WGS) entry which is preliminary data.</text>
</comment>
<dbReference type="Proteomes" id="UP000053060">
    <property type="component" value="Unassembled WGS sequence"/>
</dbReference>
<dbReference type="AlphaFoldDB" id="A0A0V9UDM9"/>
<name>A0A0V9UDM9_9NOCA</name>
<organism evidence="1 2">
    <name type="scientific">Rhodococcus pyridinivorans KG-16</name>
    <dbReference type="NCBI Taxonomy" id="1441730"/>
    <lineage>
        <taxon>Bacteria</taxon>
        <taxon>Bacillati</taxon>
        <taxon>Actinomycetota</taxon>
        <taxon>Actinomycetes</taxon>
        <taxon>Mycobacteriales</taxon>
        <taxon>Nocardiaceae</taxon>
        <taxon>Rhodococcus</taxon>
    </lineage>
</organism>
<reference evidence="1 2" key="2">
    <citation type="journal article" date="2016" name="Genome Announc.">
        <title>Draft Genome Sequence of a Versatile Hydrocarbon-Degrading Bacterium, Rhodococcus pyridinivorans Strain KG-16, Collected from Oil Fields in India.</title>
        <authorList>
            <person name="Aggarwal R.K."/>
            <person name="Dawar C."/>
            <person name="Phanindranath R."/>
            <person name="Mutnuri L."/>
            <person name="Dayal A.M."/>
        </authorList>
    </citation>
    <scope>NUCLEOTIDE SEQUENCE [LARGE SCALE GENOMIC DNA]</scope>
    <source>
        <strain evidence="1 2">KG-16</strain>
    </source>
</reference>
<gene>
    <name evidence="1" type="ORF">Z045_25625</name>
</gene>
<dbReference type="EMBL" id="AZXY01000027">
    <property type="protein sequence ID" value="KSZ56011.1"/>
    <property type="molecule type" value="Genomic_DNA"/>
</dbReference>
<dbReference type="PATRIC" id="fig|1441730.3.peg.5408"/>
<evidence type="ECO:0000313" key="1">
    <source>
        <dbReference type="EMBL" id="KSZ56011.1"/>
    </source>
</evidence>
<reference evidence="2" key="1">
    <citation type="submission" date="2015-01" db="EMBL/GenBank/DDBJ databases">
        <title>Draft genome sequence of Rhodococcus pyridinivorans strain KG-16, a hydrocarbon-degrading bacterium.</title>
        <authorList>
            <person name="Aggarwal R.K."/>
            <person name="Dawar C."/>
        </authorList>
    </citation>
    <scope>NUCLEOTIDE SEQUENCE [LARGE SCALE GENOMIC DNA]</scope>
    <source>
        <strain evidence="2">KG-16</strain>
    </source>
</reference>
<sequence>MTGTKQAVESAAEAMTDEELDTAIAALHAREHELLTAGHGEAASSLNDTKIVLQAILDRRHGRDQIS</sequence>
<accession>A0A0V9UDM9</accession>
<evidence type="ECO:0000313" key="2">
    <source>
        <dbReference type="Proteomes" id="UP000053060"/>
    </source>
</evidence>